<protein>
    <submittedName>
        <fullName evidence="3">Uncharacterized protein</fullName>
    </submittedName>
</protein>
<proteinExistence type="predicted"/>
<reference evidence="3" key="1">
    <citation type="submission" date="2023-03" db="EMBL/GenBank/DDBJ databases">
        <title>Massive genome expansion in bonnet fungi (Mycena s.s.) driven by repeated elements and novel gene families across ecological guilds.</title>
        <authorList>
            <consortium name="Lawrence Berkeley National Laboratory"/>
            <person name="Harder C.B."/>
            <person name="Miyauchi S."/>
            <person name="Viragh M."/>
            <person name="Kuo A."/>
            <person name="Thoen E."/>
            <person name="Andreopoulos B."/>
            <person name="Lu D."/>
            <person name="Skrede I."/>
            <person name="Drula E."/>
            <person name="Henrissat B."/>
            <person name="Morin E."/>
            <person name="Kohler A."/>
            <person name="Barry K."/>
            <person name="LaButti K."/>
            <person name="Morin E."/>
            <person name="Salamov A."/>
            <person name="Lipzen A."/>
            <person name="Mereny Z."/>
            <person name="Hegedus B."/>
            <person name="Baldrian P."/>
            <person name="Stursova M."/>
            <person name="Weitz H."/>
            <person name="Taylor A."/>
            <person name="Grigoriev I.V."/>
            <person name="Nagy L.G."/>
            <person name="Martin F."/>
            <person name="Kauserud H."/>
        </authorList>
    </citation>
    <scope>NUCLEOTIDE SEQUENCE</scope>
    <source>
        <strain evidence="3">9284</strain>
    </source>
</reference>
<name>A0AAD7FAD8_9AGAR</name>
<dbReference type="Proteomes" id="UP001221142">
    <property type="component" value="Unassembled WGS sequence"/>
</dbReference>
<accession>A0AAD7FAD8</accession>
<comment type="caution">
    <text evidence="3">The sequence shown here is derived from an EMBL/GenBank/DDBJ whole genome shotgun (WGS) entry which is preliminary data.</text>
</comment>
<gene>
    <name evidence="3" type="ORF">FB45DRAFT_875043</name>
</gene>
<keyword evidence="4" id="KW-1185">Reference proteome</keyword>
<sequence length="262" mass="29269">MHYGHILAGRPGHARIAIRVPAKCAHNAFWVLPLVRMRKRNGRPPLAPAVKEANLKNAKAKYEEDNRELRARKSRERMQRKRAAIAKDPIAHSKAKQKAAHHSETYRDRKWVEAQAAARQAEAIQKAAANRMRKEEMERHLPARRQREVVSKSASGSTTPGLSLSAIHAADSDDEEFHVQNAGLLHPIARLLGPMRCAGCHSEELSWLRLRLSSERRVGGARRACLAGEKKGSAGGEEDEGSAVHRLLEIEIFSLPERIATR</sequence>
<evidence type="ECO:0000313" key="4">
    <source>
        <dbReference type="Proteomes" id="UP001221142"/>
    </source>
</evidence>
<feature type="coiled-coil region" evidence="1">
    <location>
        <begin position="52"/>
        <end position="79"/>
    </location>
</feature>
<organism evidence="3 4">
    <name type="scientific">Roridomyces roridus</name>
    <dbReference type="NCBI Taxonomy" id="1738132"/>
    <lineage>
        <taxon>Eukaryota</taxon>
        <taxon>Fungi</taxon>
        <taxon>Dikarya</taxon>
        <taxon>Basidiomycota</taxon>
        <taxon>Agaricomycotina</taxon>
        <taxon>Agaricomycetes</taxon>
        <taxon>Agaricomycetidae</taxon>
        <taxon>Agaricales</taxon>
        <taxon>Marasmiineae</taxon>
        <taxon>Mycenaceae</taxon>
        <taxon>Roridomyces</taxon>
    </lineage>
</organism>
<dbReference type="EMBL" id="JARKIF010000031">
    <property type="protein sequence ID" value="KAJ7612131.1"/>
    <property type="molecule type" value="Genomic_DNA"/>
</dbReference>
<feature type="region of interest" description="Disordered" evidence="2">
    <location>
        <begin position="135"/>
        <end position="163"/>
    </location>
</feature>
<evidence type="ECO:0000256" key="1">
    <source>
        <dbReference type="SAM" id="Coils"/>
    </source>
</evidence>
<keyword evidence="1" id="KW-0175">Coiled coil</keyword>
<evidence type="ECO:0000313" key="3">
    <source>
        <dbReference type="EMBL" id="KAJ7612131.1"/>
    </source>
</evidence>
<dbReference type="AlphaFoldDB" id="A0AAD7FAD8"/>
<feature type="compositionally biased region" description="Polar residues" evidence="2">
    <location>
        <begin position="152"/>
        <end position="162"/>
    </location>
</feature>
<feature type="compositionally biased region" description="Basic and acidic residues" evidence="2">
    <location>
        <begin position="135"/>
        <end position="150"/>
    </location>
</feature>
<evidence type="ECO:0000256" key="2">
    <source>
        <dbReference type="SAM" id="MobiDB-lite"/>
    </source>
</evidence>